<evidence type="ECO:0000313" key="7">
    <source>
        <dbReference type="EMBL" id="KDQ58191.1"/>
    </source>
</evidence>
<dbReference type="HOGENOM" id="CLU_038846_0_0_1"/>
<keyword evidence="2 4" id="KW-0064">Aspartyl protease</keyword>
<dbReference type="InterPro" id="IPR001969">
    <property type="entry name" value="Aspartic_peptidase_AS"/>
</dbReference>
<evidence type="ECO:0000256" key="1">
    <source>
        <dbReference type="ARBA" id="ARBA00007447"/>
    </source>
</evidence>
<evidence type="ECO:0000313" key="8">
    <source>
        <dbReference type="Proteomes" id="UP000027265"/>
    </source>
</evidence>
<evidence type="ECO:0000256" key="5">
    <source>
        <dbReference type="SAM" id="SignalP"/>
    </source>
</evidence>
<dbReference type="Pfam" id="PF00026">
    <property type="entry name" value="Asp"/>
    <property type="match status" value="1"/>
</dbReference>
<feature type="chain" id="PRO_5001647307" description="Peptidase A1 domain-containing protein" evidence="5">
    <location>
        <begin position="20"/>
        <end position="405"/>
    </location>
</feature>
<dbReference type="PROSITE" id="PS00141">
    <property type="entry name" value="ASP_PROTEASE"/>
    <property type="match status" value="2"/>
</dbReference>
<dbReference type="PRINTS" id="PR00792">
    <property type="entry name" value="PEPSIN"/>
</dbReference>
<evidence type="ECO:0000256" key="2">
    <source>
        <dbReference type="ARBA" id="ARBA00022750"/>
    </source>
</evidence>
<keyword evidence="5" id="KW-0732">Signal</keyword>
<name>A0A067Q6F8_9AGAM</name>
<dbReference type="InParanoid" id="A0A067Q6F8"/>
<dbReference type="GO" id="GO:0006508">
    <property type="term" value="P:proteolysis"/>
    <property type="evidence" value="ECO:0007669"/>
    <property type="project" value="UniProtKB-KW"/>
</dbReference>
<evidence type="ECO:0000256" key="4">
    <source>
        <dbReference type="RuleBase" id="RU000454"/>
    </source>
</evidence>
<dbReference type="InterPro" id="IPR001461">
    <property type="entry name" value="Aspartic_peptidase_A1"/>
</dbReference>
<evidence type="ECO:0000256" key="3">
    <source>
        <dbReference type="PIRSR" id="PIRSR601461-1"/>
    </source>
</evidence>
<dbReference type="PANTHER" id="PTHR47966:SF51">
    <property type="entry name" value="BETA-SITE APP-CLEAVING ENZYME, ISOFORM A-RELATED"/>
    <property type="match status" value="1"/>
</dbReference>
<reference evidence="8" key="1">
    <citation type="journal article" date="2014" name="Proc. Natl. Acad. Sci. U.S.A.">
        <title>Extensive sampling of basidiomycete genomes demonstrates inadequacy of the white-rot/brown-rot paradigm for wood decay fungi.</title>
        <authorList>
            <person name="Riley R."/>
            <person name="Salamov A.A."/>
            <person name="Brown D.W."/>
            <person name="Nagy L.G."/>
            <person name="Floudas D."/>
            <person name="Held B.W."/>
            <person name="Levasseur A."/>
            <person name="Lombard V."/>
            <person name="Morin E."/>
            <person name="Otillar R."/>
            <person name="Lindquist E.A."/>
            <person name="Sun H."/>
            <person name="LaButti K.M."/>
            <person name="Schmutz J."/>
            <person name="Jabbour D."/>
            <person name="Luo H."/>
            <person name="Baker S.E."/>
            <person name="Pisabarro A.G."/>
            <person name="Walton J.D."/>
            <person name="Blanchette R.A."/>
            <person name="Henrissat B."/>
            <person name="Martin F."/>
            <person name="Cullen D."/>
            <person name="Hibbett D.S."/>
            <person name="Grigoriev I.V."/>
        </authorList>
    </citation>
    <scope>NUCLEOTIDE SEQUENCE [LARGE SCALE GENOMIC DNA]</scope>
    <source>
        <strain evidence="8">MUCL 33604</strain>
    </source>
</reference>
<dbReference type="PANTHER" id="PTHR47966">
    <property type="entry name" value="BETA-SITE APP-CLEAVING ENZYME, ISOFORM A-RELATED"/>
    <property type="match status" value="1"/>
</dbReference>
<dbReference type="CDD" id="cd05471">
    <property type="entry name" value="pepsin_like"/>
    <property type="match status" value="1"/>
</dbReference>
<feature type="active site" evidence="3">
    <location>
        <position position="277"/>
    </location>
</feature>
<dbReference type="STRING" id="933084.A0A067Q6F8"/>
<feature type="active site" evidence="3">
    <location>
        <position position="98"/>
    </location>
</feature>
<dbReference type="EMBL" id="KL197718">
    <property type="protein sequence ID" value="KDQ58191.1"/>
    <property type="molecule type" value="Genomic_DNA"/>
</dbReference>
<proteinExistence type="inferred from homology"/>
<dbReference type="Proteomes" id="UP000027265">
    <property type="component" value="Unassembled WGS sequence"/>
</dbReference>
<comment type="similarity">
    <text evidence="1 4">Belongs to the peptidase A1 family.</text>
</comment>
<evidence type="ECO:0000259" key="6">
    <source>
        <dbReference type="PROSITE" id="PS51767"/>
    </source>
</evidence>
<dbReference type="AlphaFoldDB" id="A0A067Q6F8"/>
<protein>
    <recommendedName>
        <fullName evidence="6">Peptidase A1 domain-containing protein</fullName>
    </recommendedName>
</protein>
<feature type="domain" description="Peptidase A1" evidence="6">
    <location>
        <begin position="80"/>
        <end position="395"/>
    </location>
</feature>
<accession>A0A067Q6F8</accession>
<dbReference type="Gene3D" id="2.40.70.10">
    <property type="entry name" value="Acid Proteases"/>
    <property type="match status" value="2"/>
</dbReference>
<feature type="signal peptide" evidence="5">
    <location>
        <begin position="1"/>
        <end position="19"/>
    </location>
</feature>
<sequence length="405" mass="41938">MFKYSALLSLCLVALSVSASPIASPKVTIPIAARFNSGGNIVAADRARIAAIKSKDYGAAPAAHKRASYSIAVTNDAVSYTTPVGVGSPATEYTLLIDTGSSNTWVGAYQAYVKTSTSVDTGDAVAVTYGSGSFSGTEYYDTVTISSSLVIPNQSIGVADTSEGFGEGIDGIIGIGPTILTEGTVTGVTEVPTVSDNLYSQGTISTEAVGIFFAPTTSESDTNGELTFGGADTTKYTGTLAYVPLTTTEPASYYWGINQDITYNGATILATTAGIVDTGTTLVYLASNAYDSYVSATGAKLDANTGLLKVTSAQYAALKPLDFVIGGTTYALTANGQIWPRSLNTYIGGTTGSIYLIVNNLGTPSGEGLDFINGYTFLERFYSVFDTTTQQLGFATTSYTTATTN</sequence>
<dbReference type="OrthoDB" id="660550at2759"/>
<dbReference type="InterPro" id="IPR033121">
    <property type="entry name" value="PEPTIDASE_A1"/>
</dbReference>
<keyword evidence="8" id="KW-1185">Reference proteome</keyword>
<dbReference type="SUPFAM" id="SSF50630">
    <property type="entry name" value="Acid proteases"/>
    <property type="match status" value="1"/>
</dbReference>
<dbReference type="PROSITE" id="PS51767">
    <property type="entry name" value="PEPTIDASE_A1"/>
    <property type="match status" value="1"/>
</dbReference>
<dbReference type="InterPro" id="IPR021109">
    <property type="entry name" value="Peptidase_aspartic_dom_sf"/>
</dbReference>
<gene>
    <name evidence="7" type="ORF">JAAARDRAFT_57949</name>
</gene>
<dbReference type="InterPro" id="IPR034164">
    <property type="entry name" value="Pepsin-like_dom"/>
</dbReference>
<keyword evidence="4" id="KW-0645">Protease</keyword>
<keyword evidence="4" id="KW-0378">Hydrolase</keyword>
<organism evidence="7 8">
    <name type="scientific">Jaapia argillacea MUCL 33604</name>
    <dbReference type="NCBI Taxonomy" id="933084"/>
    <lineage>
        <taxon>Eukaryota</taxon>
        <taxon>Fungi</taxon>
        <taxon>Dikarya</taxon>
        <taxon>Basidiomycota</taxon>
        <taxon>Agaricomycotina</taxon>
        <taxon>Agaricomycetes</taxon>
        <taxon>Agaricomycetidae</taxon>
        <taxon>Jaapiales</taxon>
        <taxon>Jaapiaceae</taxon>
        <taxon>Jaapia</taxon>
    </lineage>
</organism>
<dbReference type="GO" id="GO:0004190">
    <property type="term" value="F:aspartic-type endopeptidase activity"/>
    <property type="evidence" value="ECO:0007669"/>
    <property type="project" value="UniProtKB-KW"/>
</dbReference>